<evidence type="ECO:0000313" key="5">
    <source>
        <dbReference type="Proteomes" id="UP000242418"/>
    </source>
</evidence>
<dbReference type="Proteomes" id="UP000242418">
    <property type="component" value="Unassembled WGS sequence"/>
</dbReference>
<dbReference type="GO" id="GO:0046872">
    <property type="term" value="F:metal ion binding"/>
    <property type="evidence" value="ECO:0007669"/>
    <property type="project" value="UniProtKB-KW"/>
</dbReference>
<proteinExistence type="inferred from homology"/>
<evidence type="ECO:0000256" key="1">
    <source>
        <dbReference type="ARBA" id="ARBA00008635"/>
    </source>
</evidence>
<gene>
    <name evidence="4" type="ORF">SAMN05216370_3541</name>
</gene>
<feature type="binding site" evidence="3">
    <location>
        <position position="50"/>
    </location>
    <ligand>
        <name>a divalent metal cation</name>
        <dbReference type="ChEBI" id="CHEBI:60240"/>
    </ligand>
</feature>
<dbReference type="RefSeq" id="WP_090254936.1">
    <property type="nucleotide sequence ID" value="NZ_FMTL01000003.1"/>
</dbReference>
<protein>
    <submittedName>
        <fullName evidence="4">Uncharacterized damage-inducible protein DinB (Forms a four-helix bundle)</fullName>
    </submittedName>
</protein>
<comment type="similarity">
    <text evidence="1">Belongs to the DinB family.</text>
</comment>
<dbReference type="InterPro" id="IPR007837">
    <property type="entry name" value="DinB"/>
</dbReference>
<dbReference type="EMBL" id="FMTL01000003">
    <property type="protein sequence ID" value="SCW78681.1"/>
    <property type="molecule type" value="Genomic_DNA"/>
</dbReference>
<evidence type="ECO:0000313" key="4">
    <source>
        <dbReference type="EMBL" id="SCW78681.1"/>
    </source>
</evidence>
<dbReference type="Gene3D" id="1.20.120.450">
    <property type="entry name" value="dinb family like domain"/>
    <property type="match status" value="1"/>
</dbReference>
<reference evidence="4 5" key="1">
    <citation type="submission" date="2016-10" db="EMBL/GenBank/DDBJ databases">
        <authorList>
            <person name="Varghese N."/>
            <person name="Submissions S."/>
        </authorList>
    </citation>
    <scope>NUCLEOTIDE SEQUENCE [LARGE SCALE GENOMIC DNA]</scope>
    <source>
        <strain evidence="4 5">DSM 17833</strain>
    </source>
</reference>
<keyword evidence="2 3" id="KW-0479">Metal-binding</keyword>
<feature type="binding site" evidence="3">
    <location>
        <position position="146"/>
    </location>
    <ligand>
        <name>a divalent metal cation</name>
        <dbReference type="ChEBI" id="CHEBI:60240"/>
    </ligand>
</feature>
<dbReference type="PANTHER" id="PTHR37302:SF1">
    <property type="entry name" value="PROTEIN DINB"/>
    <property type="match status" value="1"/>
</dbReference>
<evidence type="ECO:0000256" key="3">
    <source>
        <dbReference type="PIRSR" id="PIRSR607837-1"/>
    </source>
</evidence>
<dbReference type="SUPFAM" id="SSF109854">
    <property type="entry name" value="DinB/YfiT-like putative metalloenzymes"/>
    <property type="match status" value="1"/>
</dbReference>
<dbReference type="AlphaFoldDB" id="A0AB37ZB52"/>
<organism evidence="4 5">
    <name type="scientific">Pseudomonas peli</name>
    <dbReference type="NCBI Taxonomy" id="592361"/>
    <lineage>
        <taxon>Bacteria</taxon>
        <taxon>Pseudomonadati</taxon>
        <taxon>Pseudomonadota</taxon>
        <taxon>Gammaproteobacteria</taxon>
        <taxon>Pseudomonadales</taxon>
        <taxon>Pseudomonadaceae</taxon>
        <taxon>Pseudomonas</taxon>
    </lineage>
</organism>
<dbReference type="Pfam" id="PF05163">
    <property type="entry name" value="DinB"/>
    <property type="match status" value="1"/>
</dbReference>
<evidence type="ECO:0000256" key="2">
    <source>
        <dbReference type="ARBA" id="ARBA00022723"/>
    </source>
</evidence>
<sequence length="180" mass="20008">MSQLAHFQLMARYNAWMNDKLYVAAGQLSPQALSEDRGAFFPSILATLNHIAVADIIWLKRFAEHPACSELREVISDLQRPAALDQLLFDTFAPLHALRSRLDGHISDLVAALTEPDLEHVLAYGNMKGVPAQRPYASLMLHFFNHQTHHRGQASALLHQAGQDIGVTDLLALIADVEPR</sequence>
<dbReference type="InterPro" id="IPR034660">
    <property type="entry name" value="DinB/YfiT-like"/>
</dbReference>
<name>A0AB37ZB52_9PSED</name>
<keyword evidence="5" id="KW-1185">Reference proteome</keyword>
<comment type="caution">
    <text evidence="4">The sequence shown here is derived from an EMBL/GenBank/DDBJ whole genome shotgun (WGS) entry which is preliminary data.</text>
</comment>
<feature type="binding site" evidence="3">
    <location>
        <position position="150"/>
    </location>
    <ligand>
        <name>a divalent metal cation</name>
        <dbReference type="ChEBI" id="CHEBI:60240"/>
    </ligand>
</feature>
<dbReference type="PANTHER" id="PTHR37302">
    <property type="entry name" value="SLR1116 PROTEIN"/>
    <property type="match status" value="1"/>
</dbReference>
<accession>A0AB37ZB52</accession>